<reference evidence="2" key="1">
    <citation type="submission" date="2022-10" db="EMBL/GenBank/DDBJ databases">
        <title>The complete genomes of actinobacterial strains from the NBC collection.</title>
        <authorList>
            <person name="Joergensen T.S."/>
            <person name="Alvarez Arevalo M."/>
            <person name="Sterndorff E.B."/>
            <person name="Faurdal D."/>
            <person name="Vuksanovic O."/>
            <person name="Mourched A.-S."/>
            <person name="Charusanti P."/>
            <person name="Shaw S."/>
            <person name="Blin K."/>
            <person name="Weber T."/>
        </authorList>
    </citation>
    <scope>NUCLEOTIDE SEQUENCE</scope>
    <source>
        <strain evidence="2">NBC_00049</strain>
    </source>
</reference>
<dbReference type="InterPro" id="IPR010093">
    <property type="entry name" value="SinI_DNA-bd"/>
</dbReference>
<evidence type="ECO:0000313" key="2">
    <source>
        <dbReference type="EMBL" id="WTU72630.1"/>
    </source>
</evidence>
<dbReference type="EMBL" id="CP108264">
    <property type="protein sequence ID" value="WTU72630.1"/>
    <property type="molecule type" value="Genomic_DNA"/>
</dbReference>
<accession>A0AAU2JK70</accession>
<protein>
    <submittedName>
        <fullName evidence="2">Helix-turn-helix domain-containing protein</fullName>
    </submittedName>
</protein>
<sequence>MSSTLTRSQPSGASIDSAARALPTVKRYLGRVPKLDRVKVRLPEDDAVLELPREAVELLAAILSHMAAGRAISVVSEHTELTTQQAAGMLNVSRPYLISLLDAGEIEYRRVGTHRRITAASLMEYKRKDDAKRRAALDDLAALDQEMGLI</sequence>
<dbReference type="Pfam" id="PF12728">
    <property type="entry name" value="HTH_17"/>
    <property type="match status" value="1"/>
</dbReference>
<dbReference type="NCBIfam" id="TIGR01764">
    <property type="entry name" value="excise"/>
    <property type="match status" value="1"/>
</dbReference>
<evidence type="ECO:0000259" key="1">
    <source>
        <dbReference type="Pfam" id="PF12728"/>
    </source>
</evidence>
<dbReference type="InterPro" id="IPR041657">
    <property type="entry name" value="HTH_17"/>
</dbReference>
<gene>
    <name evidence="2" type="ORF">OG327_04330</name>
</gene>
<feature type="domain" description="Helix-turn-helix" evidence="1">
    <location>
        <begin position="81"/>
        <end position="128"/>
    </location>
</feature>
<name>A0AAU2JK70_9ACTN</name>
<organism evidence="2">
    <name type="scientific">Streptomyces sp. NBC_00049</name>
    <dbReference type="NCBI Taxonomy" id="2903617"/>
    <lineage>
        <taxon>Bacteria</taxon>
        <taxon>Bacillati</taxon>
        <taxon>Actinomycetota</taxon>
        <taxon>Actinomycetes</taxon>
        <taxon>Kitasatosporales</taxon>
        <taxon>Streptomycetaceae</taxon>
        <taxon>Streptomyces</taxon>
    </lineage>
</organism>
<dbReference type="AlphaFoldDB" id="A0AAU2JK70"/>
<dbReference type="GO" id="GO:0003677">
    <property type="term" value="F:DNA binding"/>
    <property type="evidence" value="ECO:0007669"/>
    <property type="project" value="InterPro"/>
</dbReference>
<proteinExistence type="predicted"/>